<evidence type="ECO:0000313" key="2">
    <source>
        <dbReference type="Proteomes" id="UP000024635"/>
    </source>
</evidence>
<evidence type="ECO:0000313" key="1">
    <source>
        <dbReference type="EMBL" id="EYC09742.1"/>
    </source>
</evidence>
<dbReference type="Proteomes" id="UP000024635">
    <property type="component" value="Unassembled WGS sequence"/>
</dbReference>
<name>A0A016U4H5_9BILA</name>
<organism evidence="1 2">
    <name type="scientific">Ancylostoma ceylanicum</name>
    <dbReference type="NCBI Taxonomy" id="53326"/>
    <lineage>
        <taxon>Eukaryota</taxon>
        <taxon>Metazoa</taxon>
        <taxon>Ecdysozoa</taxon>
        <taxon>Nematoda</taxon>
        <taxon>Chromadorea</taxon>
        <taxon>Rhabditida</taxon>
        <taxon>Rhabditina</taxon>
        <taxon>Rhabditomorpha</taxon>
        <taxon>Strongyloidea</taxon>
        <taxon>Ancylostomatidae</taxon>
        <taxon>Ancylostomatinae</taxon>
        <taxon>Ancylostoma</taxon>
    </lineage>
</organism>
<gene>
    <name evidence="1" type="primary">Acey_s0059.g3024</name>
    <name evidence="1" type="ORF">Y032_0059g3024</name>
</gene>
<comment type="caution">
    <text evidence="1">The sequence shown here is derived from an EMBL/GenBank/DDBJ whole genome shotgun (WGS) entry which is preliminary data.</text>
</comment>
<keyword evidence="2" id="KW-1185">Reference proteome</keyword>
<accession>A0A016U4H5</accession>
<reference evidence="2" key="1">
    <citation type="journal article" date="2015" name="Nat. Genet.">
        <title>The genome and transcriptome of the zoonotic hookworm Ancylostoma ceylanicum identify infection-specific gene families.</title>
        <authorList>
            <person name="Schwarz E.M."/>
            <person name="Hu Y."/>
            <person name="Antoshechkin I."/>
            <person name="Miller M.M."/>
            <person name="Sternberg P.W."/>
            <person name="Aroian R.V."/>
        </authorList>
    </citation>
    <scope>NUCLEOTIDE SEQUENCE</scope>
    <source>
        <strain evidence="2">HY135</strain>
    </source>
</reference>
<dbReference type="AlphaFoldDB" id="A0A016U4H5"/>
<protein>
    <submittedName>
        <fullName evidence="1">Uncharacterized protein</fullName>
    </submittedName>
</protein>
<proteinExistence type="predicted"/>
<dbReference type="EMBL" id="JARK01001395">
    <property type="protein sequence ID" value="EYC09742.1"/>
    <property type="molecule type" value="Genomic_DNA"/>
</dbReference>
<sequence length="72" mass="8500">MTHWFRFLSSLSAPRLAHVRTVAVKCTIKRRRSSYQQNLHLISVTEAIEREIRGRFGYRYLSNCGELFGQQQ</sequence>